<dbReference type="Proteomes" id="UP001148662">
    <property type="component" value="Unassembled WGS sequence"/>
</dbReference>
<sequence length="294" mass="30309">MPMCNAVPPVYFVNAVPSPPLNAVATSDALCISYLEFGDEDYTTEFRPTSNIEQVDQPTPWQRLASLDINTHPPTPPASPSVIQISLPASVTSTPSTAAIMAAPSTTTTFTAVAASSVTTRATALLKDADTMSPVDVPTTFTTAAPTISAPAAFPAAATVVSPTSTATQVDGPTAATASVPPSAASISALASNKPSSGNVMGDASSVASVLEEKGFIYVAVKGTPPGICYSRLELAAGQGSQPDAVASIFMNEKAAMRYLLCHPDSTVCVFVDEAATMRYLVQYLASVQELNLK</sequence>
<dbReference type="EMBL" id="JANHOG010000213">
    <property type="protein sequence ID" value="KAJ3556774.1"/>
    <property type="molecule type" value="Genomic_DNA"/>
</dbReference>
<keyword evidence="2" id="KW-1185">Reference proteome</keyword>
<gene>
    <name evidence="1" type="ORF">NM688_g1837</name>
</gene>
<proteinExistence type="predicted"/>
<organism evidence="1 2">
    <name type="scientific">Phlebia brevispora</name>
    <dbReference type="NCBI Taxonomy" id="194682"/>
    <lineage>
        <taxon>Eukaryota</taxon>
        <taxon>Fungi</taxon>
        <taxon>Dikarya</taxon>
        <taxon>Basidiomycota</taxon>
        <taxon>Agaricomycotina</taxon>
        <taxon>Agaricomycetes</taxon>
        <taxon>Polyporales</taxon>
        <taxon>Meruliaceae</taxon>
        <taxon>Phlebia</taxon>
    </lineage>
</organism>
<reference evidence="1" key="1">
    <citation type="submission" date="2022-07" db="EMBL/GenBank/DDBJ databases">
        <title>Genome Sequence of Phlebia brevispora.</title>
        <authorList>
            <person name="Buettner E."/>
        </authorList>
    </citation>
    <scope>NUCLEOTIDE SEQUENCE</scope>
    <source>
        <strain evidence="1">MPL23</strain>
    </source>
</reference>
<accession>A0ACC1TAD0</accession>
<protein>
    <submittedName>
        <fullName evidence="1">Uncharacterized protein</fullName>
    </submittedName>
</protein>
<evidence type="ECO:0000313" key="1">
    <source>
        <dbReference type="EMBL" id="KAJ3556774.1"/>
    </source>
</evidence>
<name>A0ACC1TAD0_9APHY</name>
<evidence type="ECO:0000313" key="2">
    <source>
        <dbReference type="Proteomes" id="UP001148662"/>
    </source>
</evidence>
<comment type="caution">
    <text evidence="1">The sequence shown here is derived from an EMBL/GenBank/DDBJ whole genome shotgun (WGS) entry which is preliminary data.</text>
</comment>